<protein>
    <submittedName>
        <fullName evidence="1">Helix-turn-helix domain-containing protein</fullName>
    </submittedName>
</protein>
<dbReference type="Pfam" id="PF13384">
    <property type="entry name" value="HTH_23"/>
    <property type="match status" value="1"/>
</dbReference>
<dbReference type="Proteomes" id="UP000729701">
    <property type="component" value="Unassembled WGS sequence"/>
</dbReference>
<dbReference type="AlphaFoldDB" id="A0A951QRV9"/>
<comment type="caution">
    <text evidence="1">The sequence shown here is derived from an EMBL/GenBank/DDBJ whole genome shotgun (WGS) entry which is preliminary data.</text>
</comment>
<gene>
    <name evidence="1" type="ORF">KME60_26755</name>
</gene>
<reference evidence="1" key="2">
    <citation type="journal article" date="2022" name="Microbiol. Resour. Announc.">
        <title>Metagenome Sequencing to Explore Phylogenomics of Terrestrial Cyanobacteria.</title>
        <authorList>
            <person name="Ward R.D."/>
            <person name="Stajich J.E."/>
            <person name="Johansen J.R."/>
            <person name="Huntemann M."/>
            <person name="Clum A."/>
            <person name="Foster B."/>
            <person name="Foster B."/>
            <person name="Roux S."/>
            <person name="Palaniappan K."/>
            <person name="Varghese N."/>
            <person name="Mukherjee S."/>
            <person name="Reddy T.B.K."/>
            <person name="Daum C."/>
            <person name="Copeland A."/>
            <person name="Chen I.A."/>
            <person name="Ivanova N.N."/>
            <person name="Kyrpides N.C."/>
            <person name="Shapiro N."/>
            <person name="Eloe-Fadrosh E.A."/>
            <person name="Pietrasiak N."/>
        </authorList>
    </citation>
    <scope>NUCLEOTIDE SEQUENCE</scope>
    <source>
        <strain evidence="1">GSE-NOS-MK-12-04C</strain>
    </source>
</reference>
<evidence type="ECO:0000313" key="1">
    <source>
        <dbReference type="EMBL" id="MBW4670926.1"/>
    </source>
</evidence>
<sequence length="129" mass="15086">MYHRKLKTEQRSEWLNAHGWYVEKIATHFNWTPQTVREVLHKWQKLGLESLWELPGRGGKPKCKESDIVFFGRMPEKGTTYIQQCSISSKIRKRCGLDLTYAVIDGVQARGERGNYSTQRIKFNSNRIG</sequence>
<organism evidence="1 2">
    <name type="scientific">Cyanomargarita calcarea GSE-NOS-MK-12-04C</name>
    <dbReference type="NCBI Taxonomy" id="2839659"/>
    <lineage>
        <taxon>Bacteria</taxon>
        <taxon>Bacillati</taxon>
        <taxon>Cyanobacteriota</taxon>
        <taxon>Cyanophyceae</taxon>
        <taxon>Nostocales</taxon>
        <taxon>Cyanomargaritaceae</taxon>
        <taxon>Cyanomargarita</taxon>
    </lineage>
</organism>
<reference evidence="1" key="1">
    <citation type="submission" date="2021-05" db="EMBL/GenBank/DDBJ databases">
        <authorList>
            <person name="Pietrasiak N."/>
            <person name="Ward R."/>
            <person name="Stajich J.E."/>
            <person name="Kurbessoian T."/>
        </authorList>
    </citation>
    <scope>NUCLEOTIDE SEQUENCE</scope>
    <source>
        <strain evidence="1">GSE-NOS-MK-12-04C</strain>
    </source>
</reference>
<accession>A0A951QRV9</accession>
<proteinExistence type="predicted"/>
<evidence type="ECO:0000313" key="2">
    <source>
        <dbReference type="Proteomes" id="UP000729701"/>
    </source>
</evidence>
<name>A0A951QRV9_9CYAN</name>
<dbReference type="EMBL" id="JAHHGZ010000037">
    <property type="protein sequence ID" value="MBW4670926.1"/>
    <property type="molecule type" value="Genomic_DNA"/>
</dbReference>